<dbReference type="GO" id="GO:0000160">
    <property type="term" value="P:phosphorelay signal transduction system"/>
    <property type="evidence" value="ECO:0007669"/>
    <property type="project" value="InterPro"/>
</dbReference>
<dbReference type="SUPFAM" id="SSF46689">
    <property type="entry name" value="Homeodomain-like"/>
    <property type="match status" value="1"/>
</dbReference>
<dbReference type="SMART" id="SM00382">
    <property type="entry name" value="AAA"/>
    <property type="match status" value="1"/>
</dbReference>
<dbReference type="InterPro" id="IPR058031">
    <property type="entry name" value="AAA_lid_NorR"/>
</dbReference>
<keyword evidence="3" id="KW-0805">Transcription regulation</keyword>
<gene>
    <name evidence="8" type="ORF">CSA56_18220</name>
</gene>
<dbReference type="Pfam" id="PF00072">
    <property type="entry name" value="Response_reg"/>
    <property type="match status" value="1"/>
</dbReference>
<dbReference type="SUPFAM" id="SSF52540">
    <property type="entry name" value="P-loop containing nucleoside triphosphate hydrolases"/>
    <property type="match status" value="1"/>
</dbReference>
<name>A0A2G6K713_9BACT</name>
<dbReference type="InterPro" id="IPR009057">
    <property type="entry name" value="Homeodomain-like_sf"/>
</dbReference>
<dbReference type="Gene3D" id="1.10.10.60">
    <property type="entry name" value="Homeodomain-like"/>
    <property type="match status" value="1"/>
</dbReference>
<protein>
    <submittedName>
        <fullName evidence="8">Sigma-54-dependent Fis family transcriptional regulator</fullName>
    </submittedName>
</protein>
<dbReference type="CDD" id="cd00009">
    <property type="entry name" value="AAA"/>
    <property type="match status" value="1"/>
</dbReference>
<sequence>MTKTLLIVDDNLEVCKSLIHNFDRFNYTSYYALNKPDALQRFLQHQVDAVLLDLRLGQDDGLDLLQHFFSLNPKVPIIILTGFASIQTAVDSIKLGAYDYVQKPINFQKLQTLLDNAIKLSQTRRENDAIKSKLIDATSKIITQNHRVIELCVKAKKLANSDMPILILGESGTGKELIADFIHNNSSRSSGEIVKINCSAFPESLIDNELFGHEKGAFTGADAEFQGVFERADGSSLFLDEIAEMPLTTQAKILRAIQNQEIRRIGGKQTIKITTRFIGATNKDLQERIRSNAFREDLYYRLNTATLSVPPLRERKEDILVLTEHFLQEFAKAHGTTLKVLSEEVVDVFHHYDWPGNVRELKNTINYAATISMKDFIDLSDLPAIFLNSNAQTNETKVMDVVEKNLIISTLKKTNYNKKKSAEILHISRRTLYNKLEKYGITEGK</sequence>
<evidence type="ECO:0000259" key="6">
    <source>
        <dbReference type="PROSITE" id="PS50045"/>
    </source>
</evidence>
<dbReference type="PROSITE" id="PS50045">
    <property type="entry name" value="SIGMA54_INTERACT_4"/>
    <property type="match status" value="1"/>
</dbReference>
<feature type="domain" description="Sigma-54 factor interaction" evidence="6">
    <location>
        <begin position="141"/>
        <end position="370"/>
    </location>
</feature>
<dbReference type="Gene3D" id="3.40.50.2300">
    <property type="match status" value="1"/>
</dbReference>
<dbReference type="PRINTS" id="PR01590">
    <property type="entry name" value="HTHFIS"/>
</dbReference>
<feature type="domain" description="Response regulatory" evidence="7">
    <location>
        <begin position="4"/>
        <end position="118"/>
    </location>
</feature>
<keyword evidence="5" id="KW-0597">Phosphoprotein</keyword>
<dbReference type="InterPro" id="IPR001789">
    <property type="entry name" value="Sig_transdc_resp-reg_receiver"/>
</dbReference>
<evidence type="ECO:0000256" key="2">
    <source>
        <dbReference type="ARBA" id="ARBA00022840"/>
    </source>
</evidence>
<dbReference type="FunFam" id="3.40.50.300:FF:000006">
    <property type="entry name" value="DNA-binding transcriptional regulator NtrC"/>
    <property type="match status" value="1"/>
</dbReference>
<evidence type="ECO:0000256" key="5">
    <source>
        <dbReference type="PROSITE-ProRule" id="PRU00169"/>
    </source>
</evidence>
<dbReference type="Pfam" id="PF00158">
    <property type="entry name" value="Sigma54_activat"/>
    <property type="match status" value="1"/>
</dbReference>
<dbReference type="InterPro" id="IPR027417">
    <property type="entry name" value="P-loop_NTPase"/>
</dbReference>
<evidence type="ECO:0000313" key="8">
    <source>
        <dbReference type="EMBL" id="PIE31461.1"/>
    </source>
</evidence>
<dbReference type="InterPro" id="IPR025662">
    <property type="entry name" value="Sigma_54_int_dom_ATP-bd_1"/>
</dbReference>
<dbReference type="InterPro" id="IPR002078">
    <property type="entry name" value="Sigma_54_int"/>
</dbReference>
<dbReference type="InterPro" id="IPR011006">
    <property type="entry name" value="CheY-like_superfamily"/>
</dbReference>
<accession>A0A2G6K713</accession>
<dbReference type="PROSITE" id="PS00688">
    <property type="entry name" value="SIGMA54_INTERACT_3"/>
    <property type="match status" value="1"/>
</dbReference>
<reference evidence="8 9" key="1">
    <citation type="submission" date="2017-10" db="EMBL/GenBank/DDBJ databases">
        <title>Novel microbial diversity and functional potential in the marine mammal oral microbiome.</title>
        <authorList>
            <person name="Dudek N.K."/>
            <person name="Sun C.L."/>
            <person name="Burstein D."/>
            <person name="Kantor R.S."/>
            <person name="Aliaga Goltsman D.S."/>
            <person name="Bik E.M."/>
            <person name="Thomas B.C."/>
            <person name="Banfield J.F."/>
            <person name="Relman D.A."/>
        </authorList>
    </citation>
    <scope>NUCLEOTIDE SEQUENCE [LARGE SCALE GENOMIC DNA]</scope>
    <source>
        <strain evidence="8">DOLJORAL78_47_16</strain>
    </source>
</reference>
<dbReference type="PROSITE" id="PS50110">
    <property type="entry name" value="RESPONSE_REGULATORY"/>
    <property type="match status" value="1"/>
</dbReference>
<dbReference type="AlphaFoldDB" id="A0A2G6K713"/>
<dbReference type="GO" id="GO:0006355">
    <property type="term" value="P:regulation of DNA-templated transcription"/>
    <property type="evidence" value="ECO:0007669"/>
    <property type="project" value="InterPro"/>
</dbReference>
<dbReference type="PROSITE" id="PS00675">
    <property type="entry name" value="SIGMA54_INTERACT_1"/>
    <property type="match status" value="1"/>
</dbReference>
<proteinExistence type="predicted"/>
<dbReference type="Gene3D" id="3.40.50.300">
    <property type="entry name" value="P-loop containing nucleotide triphosphate hydrolases"/>
    <property type="match status" value="1"/>
</dbReference>
<keyword evidence="2" id="KW-0067">ATP-binding</keyword>
<dbReference type="InterPro" id="IPR003593">
    <property type="entry name" value="AAA+_ATPase"/>
</dbReference>
<evidence type="ECO:0000259" key="7">
    <source>
        <dbReference type="PROSITE" id="PS50110"/>
    </source>
</evidence>
<dbReference type="GO" id="GO:0043565">
    <property type="term" value="F:sequence-specific DNA binding"/>
    <property type="evidence" value="ECO:0007669"/>
    <property type="project" value="InterPro"/>
</dbReference>
<evidence type="ECO:0000256" key="1">
    <source>
        <dbReference type="ARBA" id="ARBA00022741"/>
    </source>
</evidence>
<dbReference type="Gene3D" id="1.10.8.60">
    <property type="match status" value="1"/>
</dbReference>
<evidence type="ECO:0000256" key="4">
    <source>
        <dbReference type="ARBA" id="ARBA00023163"/>
    </source>
</evidence>
<dbReference type="SMART" id="SM00448">
    <property type="entry name" value="REC"/>
    <property type="match status" value="1"/>
</dbReference>
<evidence type="ECO:0000256" key="3">
    <source>
        <dbReference type="ARBA" id="ARBA00023015"/>
    </source>
</evidence>
<dbReference type="PANTHER" id="PTHR32071">
    <property type="entry name" value="TRANSCRIPTIONAL REGULATORY PROTEIN"/>
    <property type="match status" value="1"/>
</dbReference>
<dbReference type="EMBL" id="PDSK01000145">
    <property type="protein sequence ID" value="PIE31461.1"/>
    <property type="molecule type" value="Genomic_DNA"/>
</dbReference>
<dbReference type="Pfam" id="PF25601">
    <property type="entry name" value="AAA_lid_14"/>
    <property type="match status" value="1"/>
</dbReference>
<dbReference type="SUPFAM" id="SSF52172">
    <property type="entry name" value="CheY-like"/>
    <property type="match status" value="1"/>
</dbReference>
<keyword evidence="1" id="KW-0547">Nucleotide-binding</keyword>
<dbReference type="Pfam" id="PF02954">
    <property type="entry name" value="HTH_8"/>
    <property type="match status" value="1"/>
</dbReference>
<dbReference type="InterPro" id="IPR025944">
    <property type="entry name" value="Sigma_54_int_dom_CS"/>
</dbReference>
<organism evidence="8 9">
    <name type="scientific">candidate division KSB3 bacterium</name>
    <dbReference type="NCBI Taxonomy" id="2044937"/>
    <lineage>
        <taxon>Bacteria</taxon>
        <taxon>candidate division KSB3</taxon>
    </lineage>
</organism>
<dbReference type="GO" id="GO:0005524">
    <property type="term" value="F:ATP binding"/>
    <property type="evidence" value="ECO:0007669"/>
    <property type="project" value="UniProtKB-KW"/>
</dbReference>
<comment type="caution">
    <text evidence="8">The sequence shown here is derived from an EMBL/GenBank/DDBJ whole genome shotgun (WGS) entry which is preliminary data.</text>
</comment>
<dbReference type="Proteomes" id="UP000230821">
    <property type="component" value="Unassembled WGS sequence"/>
</dbReference>
<feature type="modified residue" description="4-aspartylphosphate" evidence="5">
    <location>
        <position position="53"/>
    </location>
</feature>
<evidence type="ECO:0000313" key="9">
    <source>
        <dbReference type="Proteomes" id="UP000230821"/>
    </source>
</evidence>
<keyword evidence="4" id="KW-0804">Transcription</keyword>
<dbReference type="PANTHER" id="PTHR32071:SF119">
    <property type="entry name" value="SIGMA L-DEPENDENT TRANSCRIPTIONAL REGULATOR YPLP-RELATED"/>
    <property type="match status" value="1"/>
</dbReference>
<dbReference type="InterPro" id="IPR002197">
    <property type="entry name" value="HTH_Fis"/>
</dbReference>